<evidence type="ECO:0000313" key="2">
    <source>
        <dbReference type="Proteomes" id="UP000189549"/>
    </source>
</evidence>
<protein>
    <submittedName>
        <fullName evidence="1">Uncharacterized protein</fullName>
    </submittedName>
</protein>
<reference evidence="1 2" key="1">
    <citation type="submission" date="2016-10" db="EMBL/GenBank/DDBJ databases">
        <title>Rodentibacter gen. nov. and new species.</title>
        <authorList>
            <person name="Christensen H."/>
        </authorList>
    </citation>
    <scope>NUCLEOTIDE SEQUENCE [LARGE SCALE GENOMIC DNA]</scope>
    <source>
        <strain evidence="1 2">Ppn157</strain>
    </source>
</reference>
<dbReference type="Proteomes" id="UP000189549">
    <property type="component" value="Unassembled WGS sequence"/>
</dbReference>
<accession>A0A1V3L4A1</accession>
<evidence type="ECO:0000313" key="1">
    <source>
        <dbReference type="EMBL" id="OOF84440.1"/>
    </source>
</evidence>
<sequence>MKLDRALQKNILLKLAETYPLPNGNELHTLCEDINVLTANIFYLQEHDLIRDFQLILSVDAEATINIIYTTITKNGMDFLAADGGLSAILGTITVKFHEDTLKALLTSKIQSANIPDSEKSTLLSALKNLSGKALEQVITKLVDLGFENADQAIPLLKIVFESLQKSVS</sequence>
<organism evidence="1 2">
    <name type="scientific">Rodentibacter ratti</name>
    <dbReference type="NCBI Taxonomy" id="1906745"/>
    <lineage>
        <taxon>Bacteria</taxon>
        <taxon>Pseudomonadati</taxon>
        <taxon>Pseudomonadota</taxon>
        <taxon>Gammaproteobacteria</taxon>
        <taxon>Pasteurellales</taxon>
        <taxon>Pasteurellaceae</taxon>
        <taxon>Rodentibacter</taxon>
    </lineage>
</organism>
<name>A0A1V3L4A1_9PAST</name>
<gene>
    <name evidence="1" type="ORF">BKG93_07895</name>
</gene>
<dbReference type="EMBL" id="MLAH01000047">
    <property type="protein sequence ID" value="OOF84440.1"/>
    <property type="molecule type" value="Genomic_DNA"/>
</dbReference>
<dbReference type="AlphaFoldDB" id="A0A1V3L4A1"/>
<comment type="caution">
    <text evidence="1">The sequence shown here is derived from an EMBL/GenBank/DDBJ whole genome shotgun (WGS) entry which is preliminary data.</text>
</comment>
<dbReference type="RefSeq" id="WP_077476561.1">
    <property type="nucleotide sequence ID" value="NZ_MLAH01000047.1"/>
</dbReference>
<proteinExistence type="predicted"/>